<reference evidence="11 12" key="1">
    <citation type="submission" date="2011-05" db="EMBL/GenBank/DDBJ databases">
        <title>Complete sequence of Thioalkalimicrobium cyclicum ALM1.</title>
        <authorList>
            <consortium name="US DOE Joint Genome Institute"/>
            <person name="Lucas S."/>
            <person name="Han J."/>
            <person name="Lapidus A."/>
            <person name="Cheng J.-F."/>
            <person name="Goodwin L."/>
            <person name="Pitluck S."/>
            <person name="Peters L."/>
            <person name="Mikhailova N."/>
            <person name="Davenport K."/>
            <person name="Han C."/>
            <person name="Tapia R."/>
            <person name="Land M."/>
            <person name="Hauser L."/>
            <person name="Kyrpides N."/>
            <person name="Ivanova N."/>
            <person name="Pagani I."/>
            <person name="Kappler U."/>
            <person name="Woyke T."/>
        </authorList>
    </citation>
    <scope>NUCLEOTIDE SEQUENCE [LARGE SCALE GENOMIC DNA]</scope>
    <source>
        <strain evidence="12">DSM 14477 / JCM 11371 / ALM1</strain>
    </source>
</reference>
<dbReference type="GO" id="GO:0005829">
    <property type="term" value="C:cytosol"/>
    <property type="evidence" value="ECO:0007669"/>
    <property type="project" value="TreeGrafter"/>
</dbReference>
<dbReference type="CDD" id="cd04724">
    <property type="entry name" value="Tryptophan_synthase_alpha"/>
    <property type="match status" value="1"/>
</dbReference>
<evidence type="ECO:0000256" key="5">
    <source>
        <dbReference type="ARBA" id="ARBA00022822"/>
    </source>
</evidence>
<dbReference type="Gene3D" id="3.20.20.70">
    <property type="entry name" value="Aldolase class I"/>
    <property type="match status" value="1"/>
</dbReference>
<dbReference type="FunFam" id="3.20.20.70:FF:000037">
    <property type="entry name" value="Tryptophan synthase alpha chain"/>
    <property type="match status" value="1"/>
</dbReference>
<dbReference type="NCBIfam" id="TIGR00262">
    <property type="entry name" value="trpA"/>
    <property type="match status" value="1"/>
</dbReference>
<evidence type="ECO:0000256" key="2">
    <source>
        <dbReference type="ARBA" id="ARBA00004733"/>
    </source>
</evidence>
<dbReference type="eggNOG" id="COG0159">
    <property type="taxonomic scope" value="Bacteria"/>
</dbReference>
<evidence type="ECO:0000256" key="9">
    <source>
        <dbReference type="HAMAP-Rule" id="MF_00131"/>
    </source>
</evidence>
<sequence>MNRIEARFASLQAQQKTALIPYLTAGDPHPDMTVDLMHYLVEQGADLLELGVPFSDPLADGPTIQKAVERALAHRVTLRDVLAMVAKFREQDNNTPVILMGYLNPVEAMGEAEFATSAVKAGLDGILTVDMPPEESVGYHDTMASQGLSCIFLVSPTTPASRLGAIAEQGKGFVYYVSLKGVTGVGQADVGDVETHVKALKEVINLPVGIGFGVRDGQAAYKMAQHGAGVIIGSALVSIIEQNQTAGLVQIKAVLTPKMVEFRQAIDAADRGDVL</sequence>
<evidence type="ECO:0000256" key="10">
    <source>
        <dbReference type="RuleBase" id="RU003662"/>
    </source>
</evidence>
<keyword evidence="4 9" id="KW-0028">Amino-acid biosynthesis</keyword>
<dbReference type="GO" id="GO:0004834">
    <property type="term" value="F:tryptophan synthase activity"/>
    <property type="evidence" value="ECO:0007669"/>
    <property type="project" value="UniProtKB-UniRule"/>
</dbReference>
<keyword evidence="6 9" id="KW-0057">Aromatic amino acid biosynthesis</keyword>
<dbReference type="PANTHER" id="PTHR43406">
    <property type="entry name" value="TRYPTOPHAN SYNTHASE, ALPHA CHAIN"/>
    <property type="match status" value="1"/>
</dbReference>
<dbReference type="PROSITE" id="PS00167">
    <property type="entry name" value="TRP_SYNTHASE_ALPHA"/>
    <property type="match status" value="1"/>
</dbReference>
<dbReference type="RefSeq" id="WP_013835177.1">
    <property type="nucleotide sequence ID" value="NC_015581.1"/>
</dbReference>
<comment type="catalytic activity">
    <reaction evidence="8 9">
        <text>(1S,2R)-1-C-(indol-3-yl)glycerol 3-phosphate + L-serine = D-glyceraldehyde 3-phosphate + L-tryptophan + H2O</text>
        <dbReference type="Rhea" id="RHEA:10532"/>
        <dbReference type="ChEBI" id="CHEBI:15377"/>
        <dbReference type="ChEBI" id="CHEBI:33384"/>
        <dbReference type="ChEBI" id="CHEBI:57912"/>
        <dbReference type="ChEBI" id="CHEBI:58866"/>
        <dbReference type="ChEBI" id="CHEBI:59776"/>
        <dbReference type="EC" id="4.2.1.20"/>
    </reaction>
</comment>
<evidence type="ECO:0000256" key="4">
    <source>
        <dbReference type="ARBA" id="ARBA00022605"/>
    </source>
</evidence>
<accession>F6DC10</accession>
<dbReference type="Proteomes" id="UP000009232">
    <property type="component" value="Chromosome"/>
</dbReference>
<comment type="subunit">
    <text evidence="3 9">Tetramer of two alpha and two beta chains.</text>
</comment>
<evidence type="ECO:0000256" key="1">
    <source>
        <dbReference type="ARBA" id="ARBA00003365"/>
    </source>
</evidence>
<dbReference type="HAMAP" id="MF_00131">
    <property type="entry name" value="Trp_synth_alpha"/>
    <property type="match status" value="1"/>
</dbReference>
<proteinExistence type="inferred from homology"/>
<keyword evidence="5 9" id="KW-0822">Tryptophan biosynthesis</keyword>
<dbReference type="KEGG" id="tcy:Thicy_0624"/>
<dbReference type="STRING" id="717773.Thicy_0624"/>
<organism evidence="11 12">
    <name type="scientific">Thiomicrospira cyclica (strain DSM 14477 / JCM 11371 / ALM1)</name>
    <name type="common">Thioalkalimicrobium cyclicum</name>
    <dbReference type="NCBI Taxonomy" id="717773"/>
    <lineage>
        <taxon>Bacteria</taxon>
        <taxon>Pseudomonadati</taxon>
        <taxon>Pseudomonadota</taxon>
        <taxon>Gammaproteobacteria</taxon>
        <taxon>Thiotrichales</taxon>
        <taxon>Piscirickettsiaceae</taxon>
        <taxon>Thiomicrospira</taxon>
    </lineage>
</organism>
<feature type="active site" description="Proton acceptor" evidence="9">
    <location>
        <position position="60"/>
    </location>
</feature>
<dbReference type="AlphaFoldDB" id="F6DC10"/>
<dbReference type="UniPathway" id="UPA00035">
    <property type="reaction ID" value="UER00044"/>
</dbReference>
<evidence type="ECO:0000313" key="11">
    <source>
        <dbReference type="EMBL" id="AEG31396.1"/>
    </source>
</evidence>
<dbReference type="EC" id="4.2.1.20" evidence="9"/>
<dbReference type="InterPro" id="IPR018204">
    <property type="entry name" value="Trp_synthase_alpha_AS"/>
</dbReference>
<comment type="function">
    <text evidence="1 9">The alpha subunit is responsible for the aldol cleavage of indoleglycerol phosphate to indole and glyceraldehyde 3-phosphate.</text>
</comment>
<dbReference type="PANTHER" id="PTHR43406:SF1">
    <property type="entry name" value="TRYPTOPHAN SYNTHASE ALPHA CHAIN, CHLOROPLASTIC"/>
    <property type="match status" value="1"/>
</dbReference>
<keyword evidence="7 9" id="KW-0456">Lyase</keyword>
<evidence type="ECO:0000256" key="8">
    <source>
        <dbReference type="ARBA" id="ARBA00049047"/>
    </source>
</evidence>
<comment type="pathway">
    <text evidence="2 9">Amino-acid biosynthesis; L-tryptophan biosynthesis; L-tryptophan from chorismate: step 5/5.</text>
</comment>
<dbReference type="HOGENOM" id="CLU_016734_0_0_6"/>
<comment type="similarity">
    <text evidence="9 10">Belongs to the TrpA family.</text>
</comment>
<evidence type="ECO:0000256" key="3">
    <source>
        <dbReference type="ARBA" id="ARBA00011270"/>
    </source>
</evidence>
<dbReference type="InterPro" id="IPR013785">
    <property type="entry name" value="Aldolase_TIM"/>
</dbReference>
<name>F6DC10_THICA</name>
<keyword evidence="12" id="KW-1185">Reference proteome</keyword>
<gene>
    <name evidence="9" type="primary">trpA</name>
    <name evidence="11" type="ordered locus">Thicy_0624</name>
</gene>
<evidence type="ECO:0000256" key="6">
    <source>
        <dbReference type="ARBA" id="ARBA00023141"/>
    </source>
</evidence>
<protein>
    <recommendedName>
        <fullName evidence="9">Tryptophan synthase alpha chain</fullName>
        <ecNumber evidence="9">4.2.1.20</ecNumber>
    </recommendedName>
</protein>
<feature type="active site" description="Proton acceptor" evidence="9">
    <location>
        <position position="49"/>
    </location>
</feature>
<dbReference type="InterPro" id="IPR002028">
    <property type="entry name" value="Trp_synthase_suA"/>
</dbReference>
<dbReference type="InterPro" id="IPR011060">
    <property type="entry name" value="RibuloseP-bd_barrel"/>
</dbReference>
<evidence type="ECO:0000256" key="7">
    <source>
        <dbReference type="ARBA" id="ARBA00023239"/>
    </source>
</evidence>
<dbReference type="Pfam" id="PF00290">
    <property type="entry name" value="Trp_syntA"/>
    <property type="match status" value="1"/>
</dbReference>
<evidence type="ECO:0000313" key="12">
    <source>
        <dbReference type="Proteomes" id="UP000009232"/>
    </source>
</evidence>
<dbReference type="EMBL" id="CP002776">
    <property type="protein sequence ID" value="AEG31396.1"/>
    <property type="molecule type" value="Genomic_DNA"/>
</dbReference>
<dbReference type="SUPFAM" id="SSF51366">
    <property type="entry name" value="Ribulose-phoshate binding barrel"/>
    <property type="match status" value="1"/>
</dbReference>
<dbReference type="OrthoDB" id="9804578at2"/>